<proteinExistence type="predicted"/>
<dbReference type="EMBL" id="MN740758">
    <property type="protein sequence ID" value="QHS81420.1"/>
    <property type="molecule type" value="Genomic_DNA"/>
</dbReference>
<sequence length="154" mass="16896">MPINPPPINSKRNPNPRISTTIQGTRRNELLKAYARAEKAIEAAHAPSPQKYSPATRVVGITPGGTPGNGPSKKTIFTAAGNLGQKPVNRNFVKSLTFSGVEMKGVVVPGVTRGHIGTNEEEAANQSGGRRSKRRQTKKQIKKRRRTRRQILRR</sequence>
<protein>
    <submittedName>
        <fullName evidence="2">Uncharacterized protein</fullName>
    </submittedName>
</protein>
<evidence type="ECO:0000313" key="2">
    <source>
        <dbReference type="EMBL" id="QHS81420.1"/>
    </source>
</evidence>
<organism evidence="2">
    <name type="scientific">viral metagenome</name>
    <dbReference type="NCBI Taxonomy" id="1070528"/>
    <lineage>
        <taxon>unclassified sequences</taxon>
        <taxon>metagenomes</taxon>
        <taxon>organismal metagenomes</taxon>
    </lineage>
</organism>
<feature type="region of interest" description="Disordered" evidence="1">
    <location>
        <begin position="112"/>
        <end position="154"/>
    </location>
</feature>
<feature type="compositionally biased region" description="Polar residues" evidence="1">
    <location>
        <begin position="10"/>
        <end position="25"/>
    </location>
</feature>
<dbReference type="AlphaFoldDB" id="A0A6C0APN0"/>
<feature type="compositionally biased region" description="Basic residues" evidence="1">
    <location>
        <begin position="130"/>
        <end position="154"/>
    </location>
</feature>
<feature type="region of interest" description="Disordered" evidence="1">
    <location>
        <begin position="45"/>
        <end position="72"/>
    </location>
</feature>
<evidence type="ECO:0000256" key="1">
    <source>
        <dbReference type="SAM" id="MobiDB-lite"/>
    </source>
</evidence>
<name>A0A6C0APN0_9ZZZZ</name>
<reference evidence="2" key="1">
    <citation type="journal article" date="2020" name="Nature">
        <title>Giant virus diversity and host interactions through global metagenomics.</title>
        <authorList>
            <person name="Schulz F."/>
            <person name="Roux S."/>
            <person name="Paez-Espino D."/>
            <person name="Jungbluth S."/>
            <person name="Walsh D.A."/>
            <person name="Denef V.J."/>
            <person name="McMahon K.D."/>
            <person name="Konstantinidis K.T."/>
            <person name="Eloe-Fadrosh E.A."/>
            <person name="Kyrpides N.C."/>
            <person name="Woyke T."/>
        </authorList>
    </citation>
    <scope>NUCLEOTIDE SEQUENCE</scope>
    <source>
        <strain evidence="2">GVMAG-S-1101164-72</strain>
    </source>
</reference>
<feature type="region of interest" description="Disordered" evidence="1">
    <location>
        <begin position="1"/>
        <end position="27"/>
    </location>
</feature>
<accession>A0A6C0APN0</accession>